<proteinExistence type="predicted"/>
<evidence type="ECO:0000256" key="1">
    <source>
        <dbReference type="SAM" id="MobiDB-lite"/>
    </source>
</evidence>
<accession>A0A6J4HDM9</accession>
<sequence>AGALRVPQPRQRGVGPPGGRGGGRPLRPDAAARPALAHDPARVRLLRPRADRAEAEPAGPAGDPSGDAEASGRAEAGGRASEALRPGHGCDDVGAGARTALRLGRGRRGRRLRVDDPLRGQPRVGLRVLPRLQDLRPADARRARPRRGVCGLQRHLVTAERHGL</sequence>
<feature type="compositionally biased region" description="Low complexity" evidence="1">
    <location>
        <begin position="28"/>
        <end position="38"/>
    </location>
</feature>
<reference evidence="2" key="1">
    <citation type="submission" date="2020-02" db="EMBL/GenBank/DDBJ databases">
        <authorList>
            <person name="Meier V. D."/>
        </authorList>
    </citation>
    <scope>NUCLEOTIDE SEQUENCE</scope>
    <source>
        <strain evidence="2">AVDCRST_MAG76</strain>
    </source>
</reference>
<evidence type="ECO:0000313" key="2">
    <source>
        <dbReference type="EMBL" id="CAA9220133.1"/>
    </source>
</evidence>
<feature type="non-terminal residue" evidence="2">
    <location>
        <position position="1"/>
    </location>
</feature>
<feature type="region of interest" description="Disordered" evidence="1">
    <location>
        <begin position="1"/>
        <end position="95"/>
    </location>
</feature>
<protein>
    <submittedName>
        <fullName evidence="2">Uncharacterized protein</fullName>
    </submittedName>
</protein>
<feature type="compositionally biased region" description="Gly residues" evidence="1">
    <location>
        <begin position="15"/>
        <end position="24"/>
    </location>
</feature>
<organism evidence="2">
    <name type="scientific">uncultured Acidimicrobiales bacterium</name>
    <dbReference type="NCBI Taxonomy" id="310071"/>
    <lineage>
        <taxon>Bacteria</taxon>
        <taxon>Bacillati</taxon>
        <taxon>Actinomycetota</taxon>
        <taxon>Acidimicrobiia</taxon>
        <taxon>Acidimicrobiales</taxon>
        <taxon>environmental samples</taxon>
    </lineage>
</organism>
<name>A0A6J4HDM9_9ACTN</name>
<dbReference type="AlphaFoldDB" id="A0A6J4HDM9"/>
<feature type="compositionally biased region" description="Low complexity" evidence="1">
    <location>
        <begin position="56"/>
        <end position="83"/>
    </location>
</feature>
<dbReference type="EMBL" id="CADCSZ010000037">
    <property type="protein sequence ID" value="CAA9220133.1"/>
    <property type="molecule type" value="Genomic_DNA"/>
</dbReference>
<feature type="compositionally biased region" description="Low complexity" evidence="1">
    <location>
        <begin position="1"/>
        <end position="14"/>
    </location>
</feature>
<feature type="non-terminal residue" evidence="2">
    <location>
        <position position="164"/>
    </location>
</feature>
<gene>
    <name evidence="2" type="ORF">AVDCRST_MAG76-573</name>
</gene>